<keyword evidence="3 5" id="KW-0560">Oxidoreductase</keyword>
<feature type="active site" evidence="4">
    <location>
        <position position="36"/>
    </location>
</feature>
<dbReference type="InterPro" id="IPR036249">
    <property type="entry name" value="Thioredoxin-like_sf"/>
</dbReference>
<evidence type="ECO:0000259" key="6">
    <source>
        <dbReference type="PROSITE" id="PS51352"/>
    </source>
</evidence>
<dbReference type="Pfam" id="PF00255">
    <property type="entry name" value="GSHPx"/>
    <property type="match status" value="1"/>
</dbReference>
<dbReference type="InterPro" id="IPR000889">
    <property type="entry name" value="Glutathione_peroxidase"/>
</dbReference>
<evidence type="ECO:0000256" key="5">
    <source>
        <dbReference type="RuleBase" id="RU000499"/>
    </source>
</evidence>
<evidence type="ECO:0000313" key="7">
    <source>
        <dbReference type="EMBL" id="VDC18749.1"/>
    </source>
</evidence>
<dbReference type="CDD" id="cd00340">
    <property type="entry name" value="GSH_Peroxidase"/>
    <property type="match status" value="1"/>
</dbReference>
<dbReference type="GO" id="GO:0034599">
    <property type="term" value="P:cellular response to oxidative stress"/>
    <property type="evidence" value="ECO:0007669"/>
    <property type="project" value="TreeGrafter"/>
</dbReference>
<comment type="similarity">
    <text evidence="1 5">Belongs to the glutathione peroxidase family.</text>
</comment>
<dbReference type="GO" id="GO:0004601">
    <property type="term" value="F:peroxidase activity"/>
    <property type="evidence" value="ECO:0007669"/>
    <property type="project" value="UniProtKB-KW"/>
</dbReference>
<protein>
    <recommendedName>
        <fullName evidence="5">Glutathione peroxidase</fullName>
    </recommendedName>
</protein>
<feature type="domain" description="Thioredoxin" evidence="6">
    <location>
        <begin position="1"/>
        <end position="159"/>
    </location>
</feature>
<sequence>MTTVYDFTVEKADGDKYSMDNYRGKPLVIVNTASKCGFTSQFKELQELYDEYKGKGLVILGFPSDNFNNQEFAEMGQTMAFCELNYGVTFPMFSKVNVKGNAIEPLFSYLTSQKKGMITEGIKWNFTKFVIDRDGNIVERFAPQTAPIKMKKVIECIVQ</sequence>
<proteinExistence type="inferred from homology"/>
<keyword evidence="8" id="KW-1185">Reference proteome</keyword>
<evidence type="ECO:0000256" key="4">
    <source>
        <dbReference type="PIRSR" id="PIRSR000303-1"/>
    </source>
</evidence>
<keyword evidence="2 5" id="KW-0575">Peroxidase</keyword>
<dbReference type="PRINTS" id="PR01011">
    <property type="entry name" value="GLUTPROXDASE"/>
</dbReference>
<dbReference type="PANTHER" id="PTHR11592:SF78">
    <property type="entry name" value="GLUTATHIONE PEROXIDASE"/>
    <property type="match status" value="1"/>
</dbReference>
<dbReference type="PANTHER" id="PTHR11592">
    <property type="entry name" value="GLUTATHIONE PEROXIDASE"/>
    <property type="match status" value="1"/>
</dbReference>
<gene>
    <name evidence="7" type="ORF">FILTAD_00129</name>
</gene>
<dbReference type="InterPro" id="IPR029759">
    <property type="entry name" value="GPX_AS"/>
</dbReference>
<evidence type="ECO:0000256" key="1">
    <source>
        <dbReference type="ARBA" id="ARBA00006926"/>
    </source>
</evidence>
<organism evidence="7 8">
    <name type="scientific">Filibacter tadaridae</name>
    <dbReference type="NCBI Taxonomy" id="2483811"/>
    <lineage>
        <taxon>Bacteria</taxon>
        <taxon>Bacillati</taxon>
        <taxon>Bacillota</taxon>
        <taxon>Bacilli</taxon>
        <taxon>Bacillales</taxon>
        <taxon>Caryophanaceae</taxon>
        <taxon>Filibacter</taxon>
    </lineage>
</organism>
<name>A0A3P5WU54_9BACL</name>
<evidence type="ECO:0000313" key="8">
    <source>
        <dbReference type="Proteomes" id="UP000270468"/>
    </source>
</evidence>
<dbReference type="FunFam" id="3.40.30.10:FF:000010">
    <property type="entry name" value="Glutathione peroxidase"/>
    <property type="match status" value="1"/>
</dbReference>
<dbReference type="AlphaFoldDB" id="A0A3P5WU54"/>
<accession>A0A3P5WU54</accession>
<evidence type="ECO:0000256" key="3">
    <source>
        <dbReference type="ARBA" id="ARBA00023002"/>
    </source>
</evidence>
<reference evidence="7 8" key="1">
    <citation type="submission" date="2018-11" db="EMBL/GenBank/DDBJ databases">
        <authorList>
            <person name="Criscuolo A."/>
        </authorList>
    </citation>
    <scope>NUCLEOTIDE SEQUENCE [LARGE SCALE GENOMIC DNA]</scope>
    <source>
        <strain evidence="7">ATB-66</strain>
    </source>
</reference>
<dbReference type="Proteomes" id="UP000270468">
    <property type="component" value="Unassembled WGS sequence"/>
</dbReference>
<evidence type="ECO:0000256" key="2">
    <source>
        <dbReference type="ARBA" id="ARBA00022559"/>
    </source>
</evidence>
<dbReference type="Gene3D" id="3.40.30.10">
    <property type="entry name" value="Glutaredoxin"/>
    <property type="match status" value="1"/>
</dbReference>
<dbReference type="InterPro" id="IPR013766">
    <property type="entry name" value="Thioredoxin_domain"/>
</dbReference>
<dbReference type="PIRSF" id="PIRSF000303">
    <property type="entry name" value="Glutathion_perox"/>
    <property type="match status" value="1"/>
</dbReference>
<dbReference type="OrthoDB" id="9789406at2"/>
<dbReference type="SUPFAM" id="SSF52833">
    <property type="entry name" value="Thioredoxin-like"/>
    <property type="match status" value="1"/>
</dbReference>
<dbReference type="PROSITE" id="PS51355">
    <property type="entry name" value="GLUTATHIONE_PEROXID_3"/>
    <property type="match status" value="1"/>
</dbReference>
<dbReference type="PROSITE" id="PS51352">
    <property type="entry name" value="THIOREDOXIN_2"/>
    <property type="match status" value="1"/>
</dbReference>
<dbReference type="EMBL" id="UXAV01000013">
    <property type="protein sequence ID" value="VDC18749.1"/>
    <property type="molecule type" value="Genomic_DNA"/>
</dbReference>
<dbReference type="PROSITE" id="PS00460">
    <property type="entry name" value="GLUTATHIONE_PEROXID_1"/>
    <property type="match status" value="1"/>
</dbReference>
<dbReference type="RefSeq" id="WP_124068587.1">
    <property type="nucleotide sequence ID" value="NZ_CBCRXF010000027.1"/>
</dbReference>